<reference evidence="5" key="1">
    <citation type="submission" date="2023-03" db="EMBL/GenBank/DDBJ databases">
        <title>Complete genome of Cladonia borealis.</title>
        <authorList>
            <person name="Park H."/>
        </authorList>
    </citation>
    <scope>NUCLEOTIDE SEQUENCE</scope>
    <source>
        <strain evidence="5">ANT050790</strain>
    </source>
</reference>
<accession>A0AA39U6D0</accession>
<dbReference type="PANTHER" id="PTHR35144:SF1">
    <property type="entry name" value="PROTEIN PACG"/>
    <property type="match status" value="1"/>
</dbReference>
<proteinExistence type="predicted"/>
<dbReference type="Pfam" id="PF05224">
    <property type="entry name" value="NDT80_PhoG"/>
    <property type="match status" value="1"/>
</dbReference>
<dbReference type="InterPro" id="IPR024061">
    <property type="entry name" value="NDT80_DNA-bd_dom"/>
</dbReference>
<dbReference type="GO" id="GO:0003700">
    <property type="term" value="F:DNA-binding transcription factor activity"/>
    <property type="evidence" value="ECO:0007669"/>
    <property type="project" value="UniProtKB-UniRule"/>
</dbReference>
<protein>
    <recommendedName>
        <fullName evidence="4">NDT80 domain-containing protein</fullName>
    </recommendedName>
</protein>
<gene>
    <name evidence="5" type="ORF">JMJ35_009042</name>
</gene>
<dbReference type="FunFam" id="2.60.40.1390:FF:000007">
    <property type="entry name" value="p53-like transcription factor"/>
    <property type="match status" value="1"/>
</dbReference>
<dbReference type="GO" id="GO:0045944">
    <property type="term" value="P:positive regulation of transcription by RNA polymerase II"/>
    <property type="evidence" value="ECO:0007669"/>
    <property type="project" value="TreeGrafter"/>
</dbReference>
<feature type="DNA-binding region" description="NDT80" evidence="2">
    <location>
        <begin position="85"/>
        <end position="327"/>
    </location>
</feature>
<dbReference type="AlphaFoldDB" id="A0AA39U6D0"/>
<feature type="compositionally biased region" description="Low complexity" evidence="3">
    <location>
        <begin position="382"/>
        <end position="426"/>
    </location>
</feature>
<evidence type="ECO:0000259" key="4">
    <source>
        <dbReference type="PROSITE" id="PS51517"/>
    </source>
</evidence>
<feature type="compositionally biased region" description="Polar residues" evidence="3">
    <location>
        <begin position="344"/>
        <end position="358"/>
    </location>
</feature>
<dbReference type="GO" id="GO:0051321">
    <property type="term" value="P:meiotic cell cycle"/>
    <property type="evidence" value="ECO:0007669"/>
    <property type="project" value="TreeGrafter"/>
</dbReference>
<dbReference type="Proteomes" id="UP001166286">
    <property type="component" value="Unassembled WGS sequence"/>
</dbReference>
<comment type="caution">
    <text evidence="5">The sequence shown here is derived from an EMBL/GenBank/DDBJ whole genome shotgun (WGS) entry which is preliminary data.</text>
</comment>
<evidence type="ECO:0000313" key="5">
    <source>
        <dbReference type="EMBL" id="KAK0508766.1"/>
    </source>
</evidence>
<dbReference type="GO" id="GO:0003677">
    <property type="term" value="F:DNA binding"/>
    <property type="evidence" value="ECO:0007669"/>
    <property type="project" value="UniProtKB-KW"/>
</dbReference>
<evidence type="ECO:0000256" key="2">
    <source>
        <dbReference type="PROSITE-ProRule" id="PRU00850"/>
    </source>
</evidence>
<dbReference type="PROSITE" id="PS51517">
    <property type="entry name" value="NDT80"/>
    <property type="match status" value="1"/>
</dbReference>
<keyword evidence="6" id="KW-1185">Reference proteome</keyword>
<dbReference type="InterPro" id="IPR037141">
    <property type="entry name" value="NDT80_DNA-bd_dom_sf"/>
</dbReference>
<dbReference type="InterPro" id="IPR052605">
    <property type="entry name" value="Fungal_trans_regulator"/>
</dbReference>
<feature type="region of interest" description="Disordered" evidence="3">
    <location>
        <begin position="328"/>
        <end position="485"/>
    </location>
</feature>
<dbReference type="PANTHER" id="PTHR35144">
    <property type="entry name" value="MEIOSIS-SPECIFIC TRANSCRIPTION FACTOR NDT80"/>
    <property type="match status" value="1"/>
</dbReference>
<organism evidence="5 6">
    <name type="scientific">Cladonia borealis</name>
    <dbReference type="NCBI Taxonomy" id="184061"/>
    <lineage>
        <taxon>Eukaryota</taxon>
        <taxon>Fungi</taxon>
        <taxon>Dikarya</taxon>
        <taxon>Ascomycota</taxon>
        <taxon>Pezizomycotina</taxon>
        <taxon>Lecanoromycetes</taxon>
        <taxon>OSLEUM clade</taxon>
        <taxon>Lecanoromycetidae</taxon>
        <taxon>Lecanorales</taxon>
        <taxon>Lecanorineae</taxon>
        <taxon>Cladoniaceae</taxon>
        <taxon>Cladonia</taxon>
    </lineage>
</organism>
<name>A0AA39U6D0_9LECA</name>
<dbReference type="InterPro" id="IPR008967">
    <property type="entry name" value="p53-like_TF_DNA-bd_sf"/>
</dbReference>
<dbReference type="EMBL" id="JAFEKC020000020">
    <property type="protein sequence ID" value="KAK0508766.1"/>
    <property type="molecule type" value="Genomic_DNA"/>
</dbReference>
<feature type="domain" description="NDT80" evidence="4">
    <location>
        <begin position="85"/>
        <end position="327"/>
    </location>
</feature>
<feature type="compositionally biased region" description="Polar residues" evidence="3">
    <location>
        <begin position="86"/>
        <end position="104"/>
    </location>
</feature>
<feature type="region of interest" description="Disordered" evidence="3">
    <location>
        <begin position="75"/>
        <end position="104"/>
    </location>
</feature>
<dbReference type="SUPFAM" id="SSF49417">
    <property type="entry name" value="p53-like transcription factors"/>
    <property type="match status" value="1"/>
</dbReference>
<evidence type="ECO:0000256" key="3">
    <source>
        <dbReference type="SAM" id="MobiDB-lite"/>
    </source>
</evidence>
<dbReference type="GO" id="GO:0000228">
    <property type="term" value="C:nuclear chromosome"/>
    <property type="evidence" value="ECO:0007669"/>
    <property type="project" value="TreeGrafter"/>
</dbReference>
<sequence>MDEFGHAGMPYLGNPLAYSHTATTEDYMNTLPALGLDHRYQTPSYTDHAFGGTTHLPSLPLPALPSEAERGFTTGYDDFHFDPIPQENQNQHPEQSSPDLAPSLNQNDALLNFQQPPTYGFTLLDYSLRRTSIITMNARLHGMFFMADTPPTPGLFPQNPPPELTCYRRNLFQVTGSITLPRGLRYILTDTGERIPIVSQELAVSATESVEGHTVKLISVPWKTPANNTPPIPEDKTEKEPNTIPLDIMSNQDMDADYATFPIAWKRLQFRIATANNGRRKELQQHFVARLNLIATLTTGVKVSIAEIKSSAIVVRGRSPRNFQQRRELAVGEKATARKGMGSPQPSLSRRTTGSDANPKSPLKREHSNGDNTFAAAFHKVNTTNSPTPSNNTFPTSNNWGRSTSGSGASSAPTHPTPTFKTPTLPSSKSVSPPTAPQPLSLTDDYSTKASDSKRIKTQHPLKSPRITNTSRPHPYKHPSLPLPTLPSTRTLLSNTQKIKLPEVADKADLFYEYVPLPNGDMMQPVDAIYRPHAVHHTITTTAGGPGTNRKYFGQDAV</sequence>
<evidence type="ECO:0000256" key="1">
    <source>
        <dbReference type="ARBA" id="ARBA00023125"/>
    </source>
</evidence>
<evidence type="ECO:0000313" key="6">
    <source>
        <dbReference type="Proteomes" id="UP001166286"/>
    </source>
</evidence>
<feature type="compositionally biased region" description="Polar residues" evidence="3">
    <location>
        <begin position="427"/>
        <end position="450"/>
    </location>
</feature>
<dbReference type="Gene3D" id="2.60.40.1390">
    <property type="entry name" value="NDT80 DNA-binding domain"/>
    <property type="match status" value="1"/>
</dbReference>
<keyword evidence="1 2" id="KW-0238">DNA-binding</keyword>